<comment type="caution">
    <text evidence="1">The sequence shown here is derived from an EMBL/GenBank/DDBJ whole genome shotgun (WGS) entry which is preliminary data.</text>
</comment>
<name>A0AAV5MHE4_9ROSI</name>
<accession>A0AAV5MHE4</accession>
<evidence type="ECO:0000313" key="2">
    <source>
        <dbReference type="Proteomes" id="UP001054252"/>
    </source>
</evidence>
<dbReference type="EMBL" id="BPVZ01000296">
    <property type="protein sequence ID" value="GKV49358.1"/>
    <property type="molecule type" value="Genomic_DNA"/>
</dbReference>
<keyword evidence="2" id="KW-1185">Reference proteome</keyword>
<proteinExistence type="predicted"/>
<dbReference type="AlphaFoldDB" id="A0AAV5MHE4"/>
<evidence type="ECO:0000313" key="1">
    <source>
        <dbReference type="EMBL" id="GKV49358.1"/>
    </source>
</evidence>
<organism evidence="1 2">
    <name type="scientific">Rubroshorea leprosula</name>
    <dbReference type="NCBI Taxonomy" id="152421"/>
    <lineage>
        <taxon>Eukaryota</taxon>
        <taxon>Viridiplantae</taxon>
        <taxon>Streptophyta</taxon>
        <taxon>Embryophyta</taxon>
        <taxon>Tracheophyta</taxon>
        <taxon>Spermatophyta</taxon>
        <taxon>Magnoliopsida</taxon>
        <taxon>eudicotyledons</taxon>
        <taxon>Gunneridae</taxon>
        <taxon>Pentapetalae</taxon>
        <taxon>rosids</taxon>
        <taxon>malvids</taxon>
        <taxon>Malvales</taxon>
        <taxon>Dipterocarpaceae</taxon>
        <taxon>Rubroshorea</taxon>
    </lineage>
</organism>
<dbReference type="Proteomes" id="UP001054252">
    <property type="component" value="Unassembled WGS sequence"/>
</dbReference>
<gene>
    <name evidence="1" type="ORF">SLEP1_g56113</name>
</gene>
<reference evidence="1 2" key="1">
    <citation type="journal article" date="2021" name="Commun. Biol.">
        <title>The genome of Shorea leprosula (Dipterocarpaceae) highlights the ecological relevance of drought in aseasonal tropical rainforests.</title>
        <authorList>
            <person name="Ng K.K.S."/>
            <person name="Kobayashi M.J."/>
            <person name="Fawcett J.A."/>
            <person name="Hatakeyama M."/>
            <person name="Paape T."/>
            <person name="Ng C.H."/>
            <person name="Ang C.C."/>
            <person name="Tnah L.H."/>
            <person name="Lee C.T."/>
            <person name="Nishiyama T."/>
            <person name="Sese J."/>
            <person name="O'Brien M.J."/>
            <person name="Copetti D."/>
            <person name="Mohd Noor M.I."/>
            <person name="Ong R.C."/>
            <person name="Putra M."/>
            <person name="Sireger I.Z."/>
            <person name="Indrioko S."/>
            <person name="Kosugi Y."/>
            <person name="Izuno A."/>
            <person name="Isagi Y."/>
            <person name="Lee S.L."/>
            <person name="Shimizu K.K."/>
        </authorList>
    </citation>
    <scope>NUCLEOTIDE SEQUENCE [LARGE SCALE GENOMIC DNA]</scope>
    <source>
        <strain evidence="1">214</strain>
    </source>
</reference>
<protein>
    <submittedName>
        <fullName evidence="1">Uncharacterized protein</fullName>
    </submittedName>
</protein>
<sequence>MKFAPSDDLQEGGIPSCRMGYEICLGQLQGLKHYLNKLKDLKLERGMKAT</sequence>